<gene>
    <name evidence="1" type="ORF">TNCV_4404711</name>
</gene>
<keyword evidence="1" id="KW-0378">Hydrolase</keyword>
<keyword evidence="2" id="KW-1185">Reference proteome</keyword>
<reference evidence="1" key="1">
    <citation type="submission" date="2020-08" db="EMBL/GenBank/DDBJ databases">
        <title>Multicomponent nature underlies the extraordinary mechanical properties of spider dragline silk.</title>
        <authorList>
            <person name="Kono N."/>
            <person name="Nakamura H."/>
            <person name="Mori M."/>
            <person name="Yoshida Y."/>
            <person name="Ohtoshi R."/>
            <person name="Malay A.D."/>
            <person name="Moran D.A.P."/>
            <person name="Tomita M."/>
            <person name="Numata K."/>
            <person name="Arakawa K."/>
        </authorList>
    </citation>
    <scope>NUCLEOTIDE SEQUENCE</scope>
</reference>
<keyword evidence="1" id="KW-0347">Helicase</keyword>
<organism evidence="1 2">
    <name type="scientific">Trichonephila clavipes</name>
    <name type="common">Golden silk orbweaver</name>
    <name type="synonym">Nephila clavipes</name>
    <dbReference type="NCBI Taxonomy" id="2585209"/>
    <lineage>
        <taxon>Eukaryota</taxon>
        <taxon>Metazoa</taxon>
        <taxon>Ecdysozoa</taxon>
        <taxon>Arthropoda</taxon>
        <taxon>Chelicerata</taxon>
        <taxon>Arachnida</taxon>
        <taxon>Araneae</taxon>
        <taxon>Araneomorphae</taxon>
        <taxon>Entelegynae</taxon>
        <taxon>Araneoidea</taxon>
        <taxon>Nephilidae</taxon>
        <taxon>Trichonephila</taxon>
    </lineage>
</organism>
<protein>
    <submittedName>
        <fullName evidence="1">ATP-dependent DNA helicase</fullName>
    </submittedName>
</protein>
<evidence type="ECO:0000313" key="2">
    <source>
        <dbReference type="Proteomes" id="UP000887159"/>
    </source>
</evidence>
<keyword evidence="1" id="KW-0067">ATP-binding</keyword>
<accession>A0A8X6S2T3</accession>
<comment type="caution">
    <text evidence="1">The sequence shown here is derived from an EMBL/GenBank/DDBJ whole genome shotgun (WGS) entry which is preliminary data.</text>
</comment>
<sequence length="234" mass="27064">MWIENHPSFETEEGIRLLDQVVSCQLPPDNTDLYELIIDQTSDEYLRNGGRICTLKQHLEDRWVNNYNPTLLKVWNGNIDLQLCGSIAYYVAKYISKSEPTELDSNLAQPVRQIQREESDTSQKLFKPYYIKKTNNVSNDESVDDYQSQEETTRRRLITLTNNTKLIVRNIPATLENAFNQVHAFRILDEENLRSNDEPIDEIEAPKQCMADDEFSTSCRAMNADQAEAFGFVT</sequence>
<name>A0A8X6S2T3_TRICX</name>
<proteinExistence type="predicted"/>
<dbReference type="GO" id="GO:0004386">
    <property type="term" value="F:helicase activity"/>
    <property type="evidence" value="ECO:0007669"/>
    <property type="project" value="UniProtKB-KW"/>
</dbReference>
<keyword evidence="1" id="KW-0547">Nucleotide-binding</keyword>
<dbReference type="EMBL" id="BMAU01021255">
    <property type="protein sequence ID" value="GFY05804.1"/>
    <property type="molecule type" value="Genomic_DNA"/>
</dbReference>
<dbReference type="Proteomes" id="UP000887159">
    <property type="component" value="Unassembled WGS sequence"/>
</dbReference>
<dbReference type="AlphaFoldDB" id="A0A8X6S2T3"/>
<evidence type="ECO:0000313" key="1">
    <source>
        <dbReference type="EMBL" id="GFY05804.1"/>
    </source>
</evidence>